<dbReference type="Proteomes" id="UP001313282">
    <property type="component" value="Unassembled WGS sequence"/>
</dbReference>
<dbReference type="PANTHER" id="PTHR15243:SF0">
    <property type="entry name" value="SERINE_THREONINE-PROTEIN KINASE 19"/>
    <property type="match status" value="1"/>
</dbReference>
<feature type="compositionally biased region" description="Polar residues" evidence="2">
    <location>
        <begin position="70"/>
        <end position="82"/>
    </location>
</feature>
<dbReference type="GO" id="GO:0046579">
    <property type="term" value="P:positive regulation of Ras protein signal transduction"/>
    <property type="evidence" value="ECO:0007669"/>
    <property type="project" value="TreeGrafter"/>
</dbReference>
<feature type="region of interest" description="Disordered" evidence="2">
    <location>
        <begin position="1"/>
        <end position="84"/>
    </location>
</feature>
<organism evidence="3 4">
    <name type="scientific">Orbilia javanica</name>
    <dbReference type="NCBI Taxonomy" id="47235"/>
    <lineage>
        <taxon>Eukaryota</taxon>
        <taxon>Fungi</taxon>
        <taxon>Dikarya</taxon>
        <taxon>Ascomycota</taxon>
        <taxon>Pezizomycotina</taxon>
        <taxon>Orbiliomycetes</taxon>
        <taxon>Orbiliales</taxon>
        <taxon>Orbiliaceae</taxon>
        <taxon>Orbilia</taxon>
    </lineage>
</organism>
<evidence type="ECO:0000256" key="2">
    <source>
        <dbReference type="SAM" id="MobiDB-lite"/>
    </source>
</evidence>
<dbReference type="AlphaFoldDB" id="A0AAN8RKH5"/>
<dbReference type="PANTHER" id="PTHR15243">
    <property type="entry name" value="SERINE/THREONINE-PROTEIN KINASE 19"/>
    <property type="match status" value="1"/>
</dbReference>
<dbReference type="InterPro" id="IPR018865">
    <property type="entry name" value="STK19-like"/>
</dbReference>
<evidence type="ECO:0008006" key="5">
    <source>
        <dbReference type="Google" id="ProtNLM"/>
    </source>
</evidence>
<accession>A0AAN8RKH5</accession>
<protein>
    <recommendedName>
        <fullName evidence="5">Serine-threonine protein kinase 19-domain-containing protein</fullName>
    </recommendedName>
</protein>
<keyword evidence="4" id="KW-1185">Reference proteome</keyword>
<dbReference type="Pfam" id="PF10494">
    <property type="entry name" value="Stk19"/>
    <property type="match status" value="1"/>
</dbReference>
<evidence type="ECO:0000256" key="1">
    <source>
        <dbReference type="ARBA" id="ARBA00093458"/>
    </source>
</evidence>
<proteinExistence type="inferred from homology"/>
<sequence length="419" mass="45498">MSLNFTASYRIKKSQPGAASQRKNPLNQLRRKPTSSPRKPSRAIPLVSSTPGGNDNDSNNNDADDDDTLSLYSPSWPTTTRSGPLPATVLEGMKYILSHQFTPLPPTLTGLGLSRDLLAEILNYRKSFPPVVPLPHLHSVLRSPTETEREIASLVADGTLRRVTIKTGNMATLDGVILTDDFLKSIASSSVLDAEIKDSFLSLFVNDPSLTTITSDPAASNTLPKEYIMELLSAGFLIINSTTAFGAPAVDITTLTPTSAMTYITPLPEKDHSHISTLSSLSSISSNNRNASNLPSTISTSSKSKNNYIEYTITPPSLGLLTNLYSSTKSHLLDILRHCPHRQATIEFVREKWDGGVSKNKGSIRKKKDGEVKFEGRTRKWRDHKGVTVEWVLGGLLGSGVVEGFGKGWGRGVKVVKGN</sequence>
<comment type="caution">
    <text evidence="3">The sequence shown here is derived from an EMBL/GenBank/DDBJ whole genome shotgun (WGS) entry which is preliminary data.</text>
</comment>
<evidence type="ECO:0000313" key="3">
    <source>
        <dbReference type="EMBL" id="KAK6350859.1"/>
    </source>
</evidence>
<name>A0AAN8RKH5_9PEZI</name>
<dbReference type="EMBL" id="JAVHNR010000002">
    <property type="protein sequence ID" value="KAK6350859.1"/>
    <property type="molecule type" value="Genomic_DNA"/>
</dbReference>
<gene>
    <name evidence="3" type="ORF">TWF718_004041</name>
</gene>
<reference evidence="3 4" key="1">
    <citation type="submission" date="2019-10" db="EMBL/GenBank/DDBJ databases">
        <authorList>
            <person name="Palmer J.M."/>
        </authorList>
    </citation>
    <scope>NUCLEOTIDE SEQUENCE [LARGE SCALE GENOMIC DNA]</scope>
    <source>
        <strain evidence="3 4">TWF718</strain>
    </source>
</reference>
<comment type="similarity">
    <text evidence="1">Belongs to the STK19 family.</text>
</comment>
<feature type="compositionally biased region" description="Polar residues" evidence="2">
    <location>
        <begin position="17"/>
        <end position="27"/>
    </location>
</feature>
<evidence type="ECO:0000313" key="4">
    <source>
        <dbReference type="Proteomes" id="UP001313282"/>
    </source>
</evidence>